<dbReference type="EC" id="2.7.11.1" evidence="2"/>
<dbReference type="SUPFAM" id="SSF56112">
    <property type="entry name" value="Protein kinase-like (PK-like)"/>
    <property type="match status" value="1"/>
</dbReference>
<protein>
    <recommendedName>
        <fullName evidence="2">non-specific serine/threonine protein kinase</fullName>
        <ecNumber evidence="2">2.7.11.1</ecNumber>
    </recommendedName>
</protein>
<comment type="caution">
    <text evidence="13">The sequence shown here is derived from an EMBL/GenBank/DDBJ whole genome shotgun (WGS) entry which is preliminary data.</text>
</comment>
<evidence type="ECO:0000313" key="13">
    <source>
        <dbReference type="EMBL" id="OAF67162.1"/>
    </source>
</evidence>
<dbReference type="PANTHER" id="PTHR44899:SF3">
    <property type="entry name" value="SERINE_THREONINE-PROTEIN KINASE NEK1"/>
    <property type="match status" value="1"/>
</dbReference>
<dbReference type="Proteomes" id="UP000078046">
    <property type="component" value="Unassembled WGS sequence"/>
</dbReference>
<evidence type="ECO:0000256" key="1">
    <source>
        <dbReference type="ARBA" id="ARBA00010886"/>
    </source>
</evidence>
<comment type="similarity">
    <text evidence="1">Belongs to the protein kinase superfamily. NEK Ser/Thr protein kinase family. NIMA subfamily.</text>
</comment>
<sequence length="486" mass="57001">MSKLYKKIDLIGSGTYGKVWTTTTTMSDKIFALKEIHVTKENQIQVSTEIKLLSKCRHLNIIGYKESFVADNGLLCIIMEYADAGDLHSYIESRNGIYIDEEVILNWFVQICFALRYIHSLKILHRDMKCHNIFLTSKNVIKVGDFGIAKLLQNYNDQAQTAIGTPFYLSPEICERKSYNQKSDIWSLGCVLYEMLSLRHAFEGKNLDFLILKIMRGEYKPIPRKYSHVPHQLLTKMLSIDPKMRPRADEILKISNLQYYIKIYKSQIEKLERNQYFDLAQFDNKLEDKPKEKKVKEKIFHSEIVSRNKKLDKIESQLDRYRKFYNNDNNLKRTAFNSVENISRISDDNISRVHITVTSDPTDSMKKSETPKAKPIKWKSEERIQKCVQKSQISNSKNRTGLNVLQNLFEYSILNPEDAYTKYSELNNLLNDSIGGKRVLSLKRRLYENLREKKRVDTFLKLVQPNEIAYVPLIYHLHHLEIMCLK</sequence>
<dbReference type="InterPro" id="IPR008271">
    <property type="entry name" value="Ser/Thr_kinase_AS"/>
</dbReference>
<dbReference type="InterPro" id="IPR011009">
    <property type="entry name" value="Kinase-like_dom_sf"/>
</dbReference>
<proteinExistence type="inferred from homology"/>
<evidence type="ECO:0000256" key="11">
    <source>
        <dbReference type="RuleBase" id="RU000304"/>
    </source>
</evidence>
<evidence type="ECO:0000259" key="12">
    <source>
        <dbReference type="PROSITE" id="PS50011"/>
    </source>
</evidence>
<dbReference type="PROSITE" id="PS00108">
    <property type="entry name" value="PROTEIN_KINASE_ST"/>
    <property type="match status" value="1"/>
</dbReference>
<dbReference type="PANTHER" id="PTHR44899">
    <property type="entry name" value="CAMK FAMILY PROTEIN KINASE"/>
    <property type="match status" value="1"/>
</dbReference>
<gene>
    <name evidence="13" type="ORF">A3Q56_05137</name>
</gene>
<evidence type="ECO:0000313" key="14">
    <source>
        <dbReference type="Proteomes" id="UP000078046"/>
    </source>
</evidence>
<keyword evidence="5 10" id="KW-0547">Nucleotide-binding</keyword>
<dbReference type="InterPro" id="IPR051131">
    <property type="entry name" value="NEK_Ser/Thr_kinase_NIMA"/>
</dbReference>
<dbReference type="InterPro" id="IPR017441">
    <property type="entry name" value="Protein_kinase_ATP_BS"/>
</dbReference>
<name>A0A177B099_9BILA</name>
<evidence type="ECO:0000256" key="8">
    <source>
        <dbReference type="ARBA" id="ARBA00047899"/>
    </source>
</evidence>
<dbReference type="OrthoDB" id="248923at2759"/>
<dbReference type="PROSITE" id="PS00107">
    <property type="entry name" value="PROTEIN_KINASE_ATP"/>
    <property type="match status" value="1"/>
</dbReference>
<reference evidence="13 14" key="1">
    <citation type="submission" date="2016-04" db="EMBL/GenBank/DDBJ databases">
        <title>The genome of Intoshia linei affirms orthonectids as highly simplified spiralians.</title>
        <authorList>
            <person name="Mikhailov K.V."/>
            <person name="Slusarev G.S."/>
            <person name="Nikitin M.A."/>
            <person name="Logacheva M.D."/>
            <person name="Penin A."/>
            <person name="Aleoshin V."/>
            <person name="Panchin Y.V."/>
        </authorList>
    </citation>
    <scope>NUCLEOTIDE SEQUENCE [LARGE SCALE GENOMIC DNA]</scope>
    <source>
        <strain evidence="13">Intl2013</strain>
        <tissue evidence="13">Whole animal</tissue>
    </source>
</reference>
<dbReference type="InterPro" id="IPR000719">
    <property type="entry name" value="Prot_kinase_dom"/>
</dbReference>
<feature type="domain" description="Protein kinase" evidence="12">
    <location>
        <begin position="5"/>
        <end position="261"/>
    </location>
</feature>
<evidence type="ECO:0000256" key="5">
    <source>
        <dbReference type="ARBA" id="ARBA00022741"/>
    </source>
</evidence>
<feature type="binding site" evidence="10">
    <location>
        <position position="34"/>
    </location>
    <ligand>
        <name>ATP</name>
        <dbReference type="ChEBI" id="CHEBI:30616"/>
    </ligand>
</feature>
<dbReference type="GO" id="GO:0005524">
    <property type="term" value="F:ATP binding"/>
    <property type="evidence" value="ECO:0007669"/>
    <property type="project" value="UniProtKB-UniRule"/>
</dbReference>
<evidence type="ECO:0000256" key="9">
    <source>
        <dbReference type="ARBA" id="ARBA00048679"/>
    </source>
</evidence>
<keyword evidence="6 13" id="KW-0418">Kinase</keyword>
<dbReference type="SMART" id="SM00220">
    <property type="entry name" value="S_TKc"/>
    <property type="match status" value="1"/>
</dbReference>
<dbReference type="EMBL" id="LWCA01000732">
    <property type="protein sequence ID" value="OAF67162.1"/>
    <property type="molecule type" value="Genomic_DNA"/>
</dbReference>
<organism evidence="13 14">
    <name type="scientific">Intoshia linei</name>
    <dbReference type="NCBI Taxonomy" id="1819745"/>
    <lineage>
        <taxon>Eukaryota</taxon>
        <taxon>Metazoa</taxon>
        <taxon>Spiralia</taxon>
        <taxon>Lophotrochozoa</taxon>
        <taxon>Mesozoa</taxon>
        <taxon>Orthonectida</taxon>
        <taxon>Rhopaluridae</taxon>
        <taxon>Intoshia</taxon>
    </lineage>
</organism>
<evidence type="ECO:0000256" key="7">
    <source>
        <dbReference type="ARBA" id="ARBA00022840"/>
    </source>
</evidence>
<comment type="catalytic activity">
    <reaction evidence="8">
        <text>L-threonyl-[protein] + ATP = O-phospho-L-threonyl-[protein] + ADP + H(+)</text>
        <dbReference type="Rhea" id="RHEA:46608"/>
        <dbReference type="Rhea" id="RHEA-COMP:11060"/>
        <dbReference type="Rhea" id="RHEA-COMP:11605"/>
        <dbReference type="ChEBI" id="CHEBI:15378"/>
        <dbReference type="ChEBI" id="CHEBI:30013"/>
        <dbReference type="ChEBI" id="CHEBI:30616"/>
        <dbReference type="ChEBI" id="CHEBI:61977"/>
        <dbReference type="ChEBI" id="CHEBI:456216"/>
        <dbReference type="EC" id="2.7.11.1"/>
    </reaction>
</comment>
<dbReference type="CDD" id="cd08215">
    <property type="entry name" value="STKc_Nek"/>
    <property type="match status" value="1"/>
</dbReference>
<dbReference type="Pfam" id="PF00069">
    <property type="entry name" value="Pkinase"/>
    <property type="match status" value="1"/>
</dbReference>
<dbReference type="AlphaFoldDB" id="A0A177B099"/>
<comment type="catalytic activity">
    <reaction evidence="9">
        <text>L-seryl-[protein] + ATP = O-phospho-L-seryl-[protein] + ADP + H(+)</text>
        <dbReference type="Rhea" id="RHEA:17989"/>
        <dbReference type="Rhea" id="RHEA-COMP:9863"/>
        <dbReference type="Rhea" id="RHEA-COMP:11604"/>
        <dbReference type="ChEBI" id="CHEBI:15378"/>
        <dbReference type="ChEBI" id="CHEBI:29999"/>
        <dbReference type="ChEBI" id="CHEBI:30616"/>
        <dbReference type="ChEBI" id="CHEBI:83421"/>
        <dbReference type="ChEBI" id="CHEBI:456216"/>
        <dbReference type="EC" id="2.7.11.1"/>
    </reaction>
</comment>
<evidence type="ECO:0000256" key="4">
    <source>
        <dbReference type="ARBA" id="ARBA00022679"/>
    </source>
</evidence>
<accession>A0A177B099</accession>
<keyword evidence="14" id="KW-1185">Reference proteome</keyword>
<dbReference type="Gene3D" id="1.10.510.10">
    <property type="entry name" value="Transferase(Phosphotransferase) domain 1"/>
    <property type="match status" value="1"/>
</dbReference>
<evidence type="ECO:0000256" key="2">
    <source>
        <dbReference type="ARBA" id="ARBA00012513"/>
    </source>
</evidence>
<keyword evidence="7 10" id="KW-0067">ATP-binding</keyword>
<keyword evidence="3 11" id="KW-0723">Serine/threonine-protein kinase</keyword>
<dbReference type="GO" id="GO:0004674">
    <property type="term" value="F:protein serine/threonine kinase activity"/>
    <property type="evidence" value="ECO:0007669"/>
    <property type="project" value="UniProtKB-KW"/>
</dbReference>
<evidence type="ECO:0000256" key="10">
    <source>
        <dbReference type="PROSITE-ProRule" id="PRU10141"/>
    </source>
</evidence>
<keyword evidence="4" id="KW-0808">Transferase</keyword>
<evidence type="ECO:0000256" key="3">
    <source>
        <dbReference type="ARBA" id="ARBA00022527"/>
    </source>
</evidence>
<dbReference type="PROSITE" id="PS50011">
    <property type="entry name" value="PROTEIN_KINASE_DOM"/>
    <property type="match status" value="1"/>
</dbReference>
<evidence type="ECO:0000256" key="6">
    <source>
        <dbReference type="ARBA" id="ARBA00022777"/>
    </source>
</evidence>